<evidence type="ECO:0000256" key="2">
    <source>
        <dbReference type="ARBA" id="ARBA00005876"/>
    </source>
</evidence>
<comment type="subcellular location">
    <subcellularLocation>
        <location evidence="1">Membrane</location>
        <topology evidence="1">Single-pass type II membrane protein</topology>
    </subcellularLocation>
</comment>
<evidence type="ECO:0000256" key="7">
    <source>
        <dbReference type="SAM" id="MobiDB-lite"/>
    </source>
</evidence>
<dbReference type="Gene3D" id="2.60.40.1660">
    <property type="entry name" value="Na, k-atpase alpha subunit"/>
    <property type="match status" value="1"/>
</dbReference>
<feature type="chain" id="PRO_5016390121" evidence="8">
    <location>
        <begin position="19"/>
        <end position="653"/>
    </location>
</feature>
<dbReference type="SUPFAM" id="SSF82199">
    <property type="entry name" value="SET domain"/>
    <property type="match status" value="1"/>
</dbReference>
<evidence type="ECO:0000256" key="8">
    <source>
        <dbReference type="SAM" id="SignalP"/>
    </source>
</evidence>
<dbReference type="AlphaFoldDB" id="A0A336MY97"/>
<accession>A0A336MY97</accession>
<dbReference type="GO" id="GO:0006813">
    <property type="term" value="P:potassium ion transport"/>
    <property type="evidence" value="ECO:0007669"/>
    <property type="project" value="InterPro"/>
</dbReference>
<sequence>MLISSIFITSFLALHVVAEPEMYAHPRPDPFTKWIFWKVQPTLIYYLLTEPNSYVDWTNKIDQFLQEYTQQNCDNTTIQSTDQKSCNVDLSSFGPCTKENHYGYNRGAPCIFLTLEKVENWVPEFYDDVNDLPDGMPNSTVDYIKTQSSEELSLNHIWVSCEGDSAFDVENVGAIEFFPAPYFGNQFFPYKNQQNYLSPVVAVQLKRPILGVVLNVRCNAWAKNIHHNKEKRIGTIVTPVRVLLLSNTDKELFEEILKMESRLIARRGTNIWKLHEKYVVTPILTSNLKQLLTNIDKLDVELLQKICAILDINAIEVRGAREILPDKAGKDPSFILRGLYRHPSLLVHNCLANSFMTIDADFNVKLYAGQNVQNGDVVSYNYAQLLLGTKERRSQLEKLKNFICNCKRCMDPSELGTFIGSVQCPACQQGLCSFMESRIWICENCNEIADTKKVETLLDEAKQSLSSLNEDLYEIQQWIDKYSTLLNSKHWIVLDAKQILAGLLKVQCGNDKSAPMKMLKKKLELYDEIVPIIKTLRPGLSKMLGIALYEHHLSITQVAQKNFDAGNITEEILLEQLLRAEAILKDSISNLVFEHKTTPEGQLCKHALVNLKDLRALIEQVKAMEKKKQETVSVKKTVQVRQKGKKSKNIQKK</sequence>
<dbReference type="InterPro" id="IPR046341">
    <property type="entry name" value="SET_dom_sf"/>
</dbReference>
<feature type="compositionally biased region" description="Basic residues" evidence="7">
    <location>
        <begin position="642"/>
        <end position="653"/>
    </location>
</feature>
<keyword evidence="4" id="KW-0735">Signal-anchor</keyword>
<dbReference type="GO" id="GO:0005890">
    <property type="term" value="C:sodium:potassium-exchanging ATPase complex"/>
    <property type="evidence" value="ECO:0007669"/>
    <property type="project" value="InterPro"/>
</dbReference>
<evidence type="ECO:0000256" key="5">
    <source>
        <dbReference type="ARBA" id="ARBA00022989"/>
    </source>
</evidence>
<name>A0A336MY97_CULSO</name>
<gene>
    <name evidence="9" type="primary">CSON007452</name>
</gene>
<dbReference type="InterPro" id="IPR038702">
    <property type="entry name" value="Na/K_ATPase_sub_beta_sf"/>
</dbReference>
<reference evidence="9" key="1">
    <citation type="submission" date="2018-07" db="EMBL/GenBank/DDBJ databases">
        <authorList>
            <person name="Quirk P.G."/>
            <person name="Krulwich T.A."/>
        </authorList>
    </citation>
    <scope>NUCLEOTIDE SEQUENCE</scope>
</reference>
<evidence type="ECO:0000256" key="1">
    <source>
        <dbReference type="ARBA" id="ARBA00004606"/>
    </source>
</evidence>
<dbReference type="PANTHER" id="PTHR46455:SF6">
    <property type="entry name" value="RE22408P-RELATED"/>
    <property type="match status" value="1"/>
</dbReference>
<evidence type="ECO:0000256" key="3">
    <source>
        <dbReference type="ARBA" id="ARBA00022692"/>
    </source>
</evidence>
<protein>
    <submittedName>
        <fullName evidence="9">CSON007452 protein</fullName>
    </submittedName>
</protein>
<feature type="region of interest" description="Disordered" evidence="7">
    <location>
        <begin position="628"/>
        <end position="653"/>
    </location>
</feature>
<organism evidence="9">
    <name type="scientific">Culicoides sonorensis</name>
    <name type="common">Biting midge</name>
    <dbReference type="NCBI Taxonomy" id="179676"/>
    <lineage>
        <taxon>Eukaryota</taxon>
        <taxon>Metazoa</taxon>
        <taxon>Ecdysozoa</taxon>
        <taxon>Arthropoda</taxon>
        <taxon>Hexapoda</taxon>
        <taxon>Insecta</taxon>
        <taxon>Pterygota</taxon>
        <taxon>Neoptera</taxon>
        <taxon>Endopterygota</taxon>
        <taxon>Diptera</taxon>
        <taxon>Nematocera</taxon>
        <taxon>Chironomoidea</taxon>
        <taxon>Ceratopogonidae</taxon>
        <taxon>Ceratopogoninae</taxon>
        <taxon>Culicoides</taxon>
        <taxon>Monoculicoides</taxon>
    </lineage>
</organism>
<comment type="similarity">
    <text evidence="2">Belongs to the X(+)/potassium ATPases subunit beta family.</text>
</comment>
<keyword evidence="3" id="KW-0812">Transmembrane</keyword>
<dbReference type="InterPro" id="IPR053010">
    <property type="entry name" value="SET_SmydA-8"/>
</dbReference>
<dbReference type="PANTHER" id="PTHR46455">
    <property type="entry name" value="SET AND MYND DOMAIN CONTAINING, ARTHROPOD-SPECIFIC, MEMBER 4, ISOFORM A"/>
    <property type="match status" value="1"/>
</dbReference>
<dbReference type="Pfam" id="PF00287">
    <property type="entry name" value="Na_K-ATPase"/>
    <property type="match status" value="1"/>
</dbReference>
<feature type="compositionally biased region" description="Polar residues" evidence="7">
    <location>
        <begin position="631"/>
        <end position="640"/>
    </location>
</feature>
<proteinExistence type="inferred from homology"/>
<dbReference type="InterPro" id="IPR000402">
    <property type="entry name" value="Na/K_ATPase_sub_beta"/>
</dbReference>
<evidence type="ECO:0000256" key="4">
    <source>
        <dbReference type="ARBA" id="ARBA00022968"/>
    </source>
</evidence>
<dbReference type="Gene3D" id="2.170.270.10">
    <property type="entry name" value="SET domain"/>
    <property type="match status" value="1"/>
</dbReference>
<feature type="signal peptide" evidence="8">
    <location>
        <begin position="1"/>
        <end position="18"/>
    </location>
</feature>
<dbReference type="GO" id="GO:0006814">
    <property type="term" value="P:sodium ion transport"/>
    <property type="evidence" value="ECO:0007669"/>
    <property type="project" value="InterPro"/>
</dbReference>
<keyword evidence="6" id="KW-0472">Membrane</keyword>
<dbReference type="VEuPathDB" id="VectorBase:CSON007452"/>
<evidence type="ECO:0000313" key="9">
    <source>
        <dbReference type="EMBL" id="SSX34099.1"/>
    </source>
</evidence>
<dbReference type="CDD" id="cd20071">
    <property type="entry name" value="SET_SMYD"/>
    <property type="match status" value="1"/>
</dbReference>
<dbReference type="EMBL" id="UFQT01002816">
    <property type="protein sequence ID" value="SSX34099.1"/>
    <property type="molecule type" value="Genomic_DNA"/>
</dbReference>
<keyword evidence="8" id="KW-0732">Signal</keyword>
<evidence type="ECO:0000256" key="6">
    <source>
        <dbReference type="ARBA" id="ARBA00023136"/>
    </source>
</evidence>
<keyword evidence="5" id="KW-1133">Transmembrane helix</keyword>